<reference evidence="9 10" key="1">
    <citation type="submission" date="2018-09" db="EMBL/GenBank/DDBJ databases">
        <title>Complete genome sequence of Euzebya sp. DY32-46 isolated from seawater of Pacific Ocean.</title>
        <authorList>
            <person name="Xu L."/>
            <person name="Wu Y.-H."/>
            <person name="Xu X.-W."/>
        </authorList>
    </citation>
    <scope>NUCLEOTIDE SEQUENCE [LARGE SCALE GENOMIC DNA]</scope>
    <source>
        <strain evidence="9 10">DY32-46</strain>
    </source>
</reference>
<gene>
    <name evidence="9" type="ORF">DVS28_a3632</name>
</gene>
<feature type="transmembrane region" description="Helical" evidence="7">
    <location>
        <begin position="111"/>
        <end position="127"/>
    </location>
</feature>
<accession>A0A346Y1F8</accession>
<evidence type="ECO:0000256" key="2">
    <source>
        <dbReference type="ARBA" id="ARBA00022475"/>
    </source>
</evidence>
<keyword evidence="4 7" id="KW-1133">Transmembrane helix</keyword>
<evidence type="ECO:0000256" key="5">
    <source>
        <dbReference type="ARBA" id="ARBA00023136"/>
    </source>
</evidence>
<feature type="compositionally biased region" description="Low complexity" evidence="6">
    <location>
        <begin position="18"/>
        <end position="37"/>
    </location>
</feature>
<dbReference type="PANTHER" id="PTHR43124:SF3">
    <property type="entry name" value="CHLORAMPHENICOL EFFLUX PUMP RV0191"/>
    <property type="match status" value="1"/>
</dbReference>
<comment type="subcellular location">
    <subcellularLocation>
        <location evidence="1">Cell membrane</location>
        <topology evidence="1">Multi-pass membrane protein</topology>
    </subcellularLocation>
</comment>
<name>A0A346Y1F8_9ACTN</name>
<evidence type="ECO:0000256" key="3">
    <source>
        <dbReference type="ARBA" id="ARBA00022692"/>
    </source>
</evidence>
<feature type="transmembrane region" description="Helical" evidence="7">
    <location>
        <begin position="200"/>
        <end position="219"/>
    </location>
</feature>
<dbReference type="EMBL" id="CP031165">
    <property type="protein sequence ID" value="AXV08305.1"/>
    <property type="molecule type" value="Genomic_DNA"/>
</dbReference>
<feature type="transmembrane region" description="Helical" evidence="7">
    <location>
        <begin position="329"/>
        <end position="351"/>
    </location>
</feature>
<dbReference type="GO" id="GO:0022857">
    <property type="term" value="F:transmembrane transporter activity"/>
    <property type="evidence" value="ECO:0007669"/>
    <property type="project" value="InterPro"/>
</dbReference>
<keyword evidence="3 7" id="KW-0812">Transmembrane</keyword>
<evidence type="ECO:0000256" key="6">
    <source>
        <dbReference type="SAM" id="MobiDB-lite"/>
    </source>
</evidence>
<feature type="transmembrane region" description="Helical" evidence="7">
    <location>
        <begin position="240"/>
        <end position="263"/>
    </location>
</feature>
<protein>
    <submittedName>
        <fullName evidence="9">Drug resistance transporter, EmrB/QacA family</fullName>
    </submittedName>
</protein>
<keyword evidence="2" id="KW-1003">Cell membrane</keyword>
<feature type="transmembrane region" description="Helical" evidence="7">
    <location>
        <begin position="275"/>
        <end position="296"/>
    </location>
</feature>
<dbReference type="Pfam" id="PF07690">
    <property type="entry name" value="MFS_1"/>
    <property type="match status" value="1"/>
</dbReference>
<dbReference type="OrthoDB" id="152712at2"/>
<proteinExistence type="predicted"/>
<organism evidence="9 10">
    <name type="scientific">Euzebya pacifica</name>
    <dbReference type="NCBI Taxonomy" id="1608957"/>
    <lineage>
        <taxon>Bacteria</taxon>
        <taxon>Bacillati</taxon>
        <taxon>Actinomycetota</taxon>
        <taxon>Nitriliruptoria</taxon>
        <taxon>Euzebyales</taxon>
    </lineage>
</organism>
<feature type="transmembrane region" description="Helical" evidence="7">
    <location>
        <begin position="46"/>
        <end position="66"/>
    </location>
</feature>
<evidence type="ECO:0000313" key="9">
    <source>
        <dbReference type="EMBL" id="AXV08305.1"/>
    </source>
</evidence>
<feature type="region of interest" description="Disordered" evidence="6">
    <location>
        <begin position="1"/>
        <end position="37"/>
    </location>
</feature>
<dbReference type="InterPro" id="IPR050189">
    <property type="entry name" value="MFS_Efflux_Transporters"/>
</dbReference>
<evidence type="ECO:0000256" key="1">
    <source>
        <dbReference type="ARBA" id="ARBA00004651"/>
    </source>
</evidence>
<evidence type="ECO:0000259" key="8">
    <source>
        <dbReference type="PROSITE" id="PS50850"/>
    </source>
</evidence>
<sequence length="421" mass="42565">MPGGCGADRVSSARNGRPPGAAGPSGPDGTPDPGGTSAGLSREVRLALVAVVIARLGINGGIRVVFPFLPAIARGLGTTLAVMGVLVAARSLVGTMAPLAASLGERTGRRAVMLGGLAATAIGSAVIGLAPSVVVAAVGFVLVGLGKPLFDVPMQGWFGARVPYAKRGRVLGITELTWAGGLLATVPLSGWLISRTSWRIQFLPVIVLVVAGLLAVAVLMRNDRPPSRVRTTLALTRPRVAMLAVVGLFSFAAESLFVVYGAWLEADLGFDVGAIGAFTVLVVAAELTGEGGVAALGDRIGLHRAVRVALVVSTVAYLTLLTVGNSVPLAILAVVIWFVGYEVSIVASVPLVTELGGEGRDRLLGLMVGVLAGGRAVGALVAPQLFALGGIGAMAVVSAVSVAIAAVLMATLVPVPRRWVG</sequence>
<dbReference type="GO" id="GO:0005886">
    <property type="term" value="C:plasma membrane"/>
    <property type="evidence" value="ECO:0007669"/>
    <property type="project" value="UniProtKB-SubCell"/>
</dbReference>
<feature type="transmembrane region" description="Helical" evidence="7">
    <location>
        <begin position="305"/>
        <end position="323"/>
    </location>
</feature>
<feature type="transmembrane region" description="Helical" evidence="7">
    <location>
        <begin position="391"/>
        <end position="415"/>
    </location>
</feature>
<feature type="transmembrane region" description="Helical" evidence="7">
    <location>
        <begin position="78"/>
        <end position="99"/>
    </location>
</feature>
<dbReference type="Gene3D" id="1.20.1250.20">
    <property type="entry name" value="MFS general substrate transporter like domains"/>
    <property type="match status" value="1"/>
</dbReference>
<keyword evidence="5 7" id="KW-0472">Membrane</keyword>
<dbReference type="InterPro" id="IPR036259">
    <property type="entry name" value="MFS_trans_sf"/>
</dbReference>
<dbReference type="InterPro" id="IPR011701">
    <property type="entry name" value="MFS"/>
</dbReference>
<feature type="domain" description="Major facilitator superfamily (MFS) profile" evidence="8">
    <location>
        <begin position="47"/>
        <end position="417"/>
    </location>
</feature>
<feature type="transmembrane region" description="Helical" evidence="7">
    <location>
        <begin position="363"/>
        <end position="385"/>
    </location>
</feature>
<dbReference type="PANTHER" id="PTHR43124">
    <property type="entry name" value="PURINE EFFLUX PUMP PBUE"/>
    <property type="match status" value="1"/>
</dbReference>
<dbReference type="SUPFAM" id="SSF103473">
    <property type="entry name" value="MFS general substrate transporter"/>
    <property type="match status" value="1"/>
</dbReference>
<dbReference type="InterPro" id="IPR020846">
    <property type="entry name" value="MFS_dom"/>
</dbReference>
<evidence type="ECO:0000256" key="4">
    <source>
        <dbReference type="ARBA" id="ARBA00022989"/>
    </source>
</evidence>
<dbReference type="AlphaFoldDB" id="A0A346Y1F8"/>
<dbReference type="Proteomes" id="UP000264006">
    <property type="component" value="Chromosome"/>
</dbReference>
<dbReference type="KEGG" id="euz:DVS28_a3632"/>
<evidence type="ECO:0000256" key="7">
    <source>
        <dbReference type="SAM" id="Phobius"/>
    </source>
</evidence>
<evidence type="ECO:0000313" key="10">
    <source>
        <dbReference type="Proteomes" id="UP000264006"/>
    </source>
</evidence>
<keyword evidence="10" id="KW-1185">Reference proteome</keyword>
<dbReference type="PROSITE" id="PS50850">
    <property type="entry name" value="MFS"/>
    <property type="match status" value="1"/>
</dbReference>